<evidence type="ECO:0008006" key="4">
    <source>
        <dbReference type="Google" id="ProtNLM"/>
    </source>
</evidence>
<dbReference type="PANTHER" id="PTHR42039">
    <property type="entry name" value="PUTATIVE (AFU_ORTHOLOGUE AFUA_3G02940)-RELATED"/>
    <property type="match status" value="1"/>
</dbReference>
<organism evidence="2 3">
    <name type="scientific">Lasiosphaeris hirsuta</name>
    <dbReference type="NCBI Taxonomy" id="260670"/>
    <lineage>
        <taxon>Eukaryota</taxon>
        <taxon>Fungi</taxon>
        <taxon>Dikarya</taxon>
        <taxon>Ascomycota</taxon>
        <taxon>Pezizomycotina</taxon>
        <taxon>Sordariomycetes</taxon>
        <taxon>Sordariomycetidae</taxon>
        <taxon>Sordariales</taxon>
        <taxon>Lasiosphaeriaceae</taxon>
        <taxon>Lasiosphaeris</taxon>
    </lineage>
</organism>
<evidence type="ECO:0000256" key="1">
    <source>
        <dbReference type="SAM" id="SignalP"/>
    </source>
</evidence>
<reference evidence="2" key="1">
    <citation type="submission" date="2023-06" db="EMBL/GenBank/DDBJ databases">
        <title>Genome-scale phylogeny and comparative genomics of the fungal order Sordariales.</title>
        <authorList>
            <consortium name="Lawrence Berkeley National Laboratory"/>
            <person name="Hensen N."/>
            <person name="Bonometti L."/>
            <person name="Westerberg I."/>
            <person name="Brannstrom I.O."/>
            <person name="Guillou S."/>
            <person name="Cros-Aarteil S."/>
            <person name="Calhoun S."/>
            <person name="Haridas S."/>
            <person name="Kuo A."/>
            <person name="Mondo S."/>
            <person name="Pangilinan J."/>
            <person name="Riley R."/>
            <person name="Labutti K."/>
            <person name="Andreopoulos B."/>
            <person name="Lipzen A."/>
            <person name="Chen C."/>
            <person name="Yanf M."/>
            <person name="Daum C."/>
            <person name="Ng V."/>
            <person name="Clum A."/>
            <person name="Steindorff A."/>
            <person name="Ohm R."/>
            <person name="Martin F."/>
            <person name="Silar P."/>
            <person name="Natvig D."/>
            <person name="Lalanne C."/>
            <person name="Gautier V."/>
            <person name="Ament-Velasquez S.L."/>
            <person name="Kruys A."/>
            <person name="Hutchinson M.I."/>
            <person name="Powell A.J."/>
            <person name="Barry K."/>
            <person name="Miller A.N."/>
            <person name="Grigoriev I.V."/>
            <person name="Debuchy R."/>
            <person name="Gladieux P."/>
            <person name="Thoren M.H."/>
            <person name="Johannesson H."/>
        </authorList>
    </citation>
    <scope>NUCLEOTIDE SEQUENCE</scope>
    <source>
        <strain evidence="2">SMH4607-1</strain>
    </source>
</reference>
<dbReference type="PANTHER" id="PTHR42039:SF1">
    <property type="entry name" value="PUTATIVE (AFU_ORTHOLOGUE AFUA_3G02940)-RELATED"/>
    <property type="match status" value="1"/>
</dbReference>
<keyword evidence="3" id="KW-1185">Reference proteome</keyword>
<sequence length="301" mass="30972">MQLTHVLLLAGALGVTAHPSGHAHNHRAAHEKRDVPTFVKNVHKPVAAPAPSAAPSAAAAPAPAAAAPAPASSAAAPKSSAESSSAYVPFCSETGGKKVKRATLDQIMYTGNIGMTNNCPWASNIMVVPNNIAHLYKYVQTYTNVASEKYQVLCGNKMGAEPGQLTGMFSKVPNQELVTFDLAPGETKTVVMEGNTQGICAFAPGTVPTTTYGQYAGVWVEVDFENSSNAGWSGADCSSLVAQAYDMDVPGCSVCGSGVCSKISPGGHADNAYTKGMEALDGIGLNLPAGDVVLEVKVGYS</sequence>
<proteinExistence type="predicted"/>
<feature type="signal peptide" evidence="1">
    <location>
        <begin position="1"/>
        <end position="17"/>
    </location>
</feature>
<feature type="chain" id="PRO_5041317186" description="Allergen Asp f 4" evidence="1">
    <location>
        <begin position="18"/>
        <end position="301"/>
    </location>
</feature>
<protein>
    <recommendedName>
        <fullName evidence="4">Allergen Asp f 4</fullName>
    </recommendedName>
</protein>
<dbReference type="AlphaFoldDB" id="A0AA40BAW9"/>
<comment type="caution">
    <text evidence="2">The sequence shown here is derived from an EMBL/GenBank/DDBJ whole genome shotgun (WGS) entry which is preliminary data.</text>
</comment>
<keyword evidence="1" id="KW-0732">Signal</keyword>
<dbReference type="Proteomes" id="UP001172102">
    <property type="component" value="Unassembled WGS sequence"/>
</dbReference>
<dbReference type="GO" id="GO:0019863">
    <property type="term" value="F:IgE binding"/>
    <property type="evidence" value="ECO:0007669"/>
    <property type="project" value="InterPro"/>
</dbReference>
<name>A0AA40BAW9_9PEZI</name>
<dbReference type="Pfam" id="PF25312">
    <property type="entry name" value="Allergen_Asp_f_4"/>
    <property type="match status" value="1"/>
</dbReference>
<evidence type="ECO:0000313" key="2">
    <source>
        <dbReference type="EMBL" id="KAK0730921.1"/>
    </source>
</evidence>
<gene>
    <name evidence="2" type="ORF">B0H67DRAFT_476067</name>
</gene>
<dbReference type="GO" id="GO:0005576">
    <property type="term" value="C:extracellular region"/>
    <property type="evidence" value="ECO:0007669"/>
    <property type="project" value="InterPro"/>
</dbReference>
<dbReference type="InterPro" id="IPR038903">
    <property type="entry name" value="Allergen_Asp_f_4"/>
</dbReference>
<accession>A0AA40BAW9</accession>
<evidence type="ECO:0000313" key="3">
    <source>
        <dbReference type="Proteomes" id="UP001172102"/>
    </source>
</evidence>
<dbReference type="EMBL" id="JAUKUA010000001">
    <property type="protein sequence ID" value="KAK0730921.1"/>
    <property type="molecule type" value="Genomic_DNA"/>
</dbReference>